<evidence type="ECO:0000259" key="3">
    <source>
        <dbReference type="PROSITE" id="PS50089"/>
    </source>
</evidence>
<gene>
    <name evidence="4" type="ORF">SI8410_07009719</name>
</gene>
<keyword evidence="1" id="KW-0863">Zinc-finger</keyword>
<keyword evidence="1" id="KW-0862">Zinc</keyword>
<dbReference type="CDD" id="cd16647">
    <property type="entry name" value="mRING-HC-C3HC5_NEU1"/>
    <property type="match status" value="1"/>
</dbReference>
<proteinExistence type="predicted"/>
<dbReference type="Pfam" id="PF13920">
    <property type="entry name" value="zf-C3HC4_3"/>
    <property type="match status" value="1"/>
</dbReference>
<feature type="compositionally biased region" description="Polar residues" evidence="2">
    <location>
        <begin position="143"/>
        <end position="152"/>
    </location>
</feature>
<feature type="region of interest" description="Disordered" evidence="2">
    <location>
        <begin position="140"/>
        <end position="159"/>
    </location>
</feature>
<dbReference type="SUPFAM" id="SSF57850">
    <property type="entry name" value="RING/U-box"/>
    <property type="match status" value="1"/>
</dbReference>
<feature type="region of interest" description="Disordered" evidence="2">
    <location>
        <begin position="214"/>
        <end position="314"/>
    </location>
</feature>
<dbReference type="InterPro" id="IPR001841">
    <property type="entry name" value="Znf_RING"/>
</dbReference>
<protein>
    <recommendedName>
        <fullName evidence="3">RING-type domain-containing protein</fullName>
    </recommendedName>
</protein>
<evidence type="ECO:0000313" key="4">
    <source>
        <dbReference type="EMBL" id="CAA7399049.1"/>
    </source>
</evidence>
<sequence length="572" mass="64501">MNAAALASCSSGREPDDHGDVVASEGLDKLIRRRRRVYLDGDEQTEPEVTRRHHTRLISRWVARQVEEMITIIKQRNRESELIALAGLHTVSMLESSFLRVSRRTTPSGTVERLVVTRASSVLQRWRELEDESAGRQRRSLRELQNLSQQRPVSDFPHRNRIQSLLRGRFLRNGVSTEEERSPSMAAREIGQLRQRHPVSCLRLENSVRRQASNHFDASSGHSIDGTRSDQPQPHLAVQPRTVSCEQSQPGNEGNDDRQLSETPMGELGGTSPHGSLGENRQEEPEDERRGRPQLGEAGFSQWNSGLGEESGGHWEESIDQIWSQGTSSNRHEPEVHEWNEDETRETVENWEEEALQFLQEVNHPYLSEGSMGSTHLMTMTTRSVSNLLRSGFRERLDRLIQSYIHRQAHSPAEWDLQTHSAEDQVPGGGDRNDDVPEDSASIPLLVSPPPLPPPCHSGIGRCIPPTGLERDVVNDLRADVARLQRRMTHMQRMLEACMGLQVELQRSINQWGLVRKEACCVCCDSPIDSLLYRCGHMCACTKCANELVGGGGNCPLCRSLIDEVIRGYYLL</sequence>
<dbReference type="EMBL" id="LR746270">
    <property type="protein sequence ID" value="CAA7399049.1"/>
    <property type="molecule type" value="Genomic_DNA"/>
</dbReference>
<evidence type="ECO:0000256" key="1">
    <source>
        <dbReference type="PROSITE-ProRule" id="PRU00175"/>
    </source>
</evidence>
<name>A0A7I8KML7_SPIIN</name>
<dbReference type="Proteomes" id="UP000663760">
    <property type="component" value="Chromosome 7"/>
</dbReference>
<dbReference type="PANTHER" id="PTHR46519:SF2">
    <property type="entry name" value="RING_U-BOX SUPERFAMILY PROTEIN"/>
    <property type="match status" value="1"/>
</dbReference>
<feature type="compositionally biased region" description="Basic and acidic residues" evidence="2">
    <location>
        <begin position="280"/>
        <end position="291"/>
    </location>
</feature>
<dbReference type="PANTHER" id="PTHR46519">
    <property type="entry name" value="RING/U-BOX SUPERFAMILY PROTEIN"/>
    <property type="match status" value="1"/>
</dbReference>
<feature type="region of interest" description="Disordered" evidence="2">
    <location>
        <begin position="1"/>
        <end position="21"/>
    </location>
</feature>
<feature type="region of interest" description="Disordered" evidence="2">
    <location>
        <begin position="412"/>
        <end position="443"/>
    </location>
</feature>
<keyword evidence="1" id="KW-0479">Metal-binding</keyword>
<accession>A0A7I8KML7</accession>
<dbReference type="Gene3D" id="3.30.40.10">
    <property type="entry name" value="Zinc/RING finger domain, C3HC4 (zinc finger)"/>
    <property type="match status" value="1"/>
</dbReference>
<feature type="compositionally biased region" description="Polar residues" evidence="2">
    <location>
        <begin position="241"/>
        <end position="252"/>
    </location>
</feature>
<dbReference type="OrthoDB" id="6078042at2759"/>
<feature type="domain" description="RING-type" evidence="3">
    <location>
        <begin position="520"/>
        <end position="559"/>
    </location>
</feature>
<evidence type="ECO:0000256" key="2">
    <source>
        <dbReference type="SAM" id="MobiDB-lite"/>
    </source>
</evidence>
<dbReference type="GO" id="GO:0008270">
    <property type="term" value="F:zinc ion binding"/>
    <property type="evidence" value="ECO:0007669"/>
    <property type="project" value="UniProtKB-KW"/>
</dbReference>
<dbReference type="AlphaFoldDB" id="A0A7I8KML7"/>
<evidence type="ECO:0000313" key="5">
    <source>
        <dbReference type="Proteomes" id="UP000663760"/>
    </source>
</evidence>
<reference evidence="4" key="1">
    <citation type="submission" date="2020-02" db="EMBL/GenBank/DDBJ databases">
        <authorList>
            <person name="Scholz U."/>
            <person name="Mascher M."/>
            <person name="Fiebig A."/>
        </authorList>
    </citation>
    <scope>NUCLEOTIDE SEQUENCE</scope>
</reference>
<keyword evidence="5" id="KW-1185">Reference proteome</keyword>
<organism evidence="4 5">
    <name type="scientific">Spirodela intermedia</name>
    <name type="common">Intermediate duckweed</name>
    <dbReference type="NCBI Taxonomy" id="51605"/>
    <lineage>
        <taxon>Eukaryota</taxon>
        <taxon>Viridiplantae</taxon>
        <taxon>Streptophyta</taxon>
        <taxon>Embryophyta</taxon>
        <taxon>Tracheophyta</taxon>
        <taxon>Spermatophyta</taxon>
        <taxon>Magnoliopsida</taxon>
        <taxon>Liliopsida</taxon>
        <taxon>Araceae</taxon>
        <taxon>Lemnoideae</taxon>
        <taxon>Spirodela</taxon>
    </lineage>
</organism>
<dbReference type="PROSITE" id="PS50089">
    <property type="entry name" value="ZF_RING_2"/>
    <property type="match status" value="1"/>
</dbReference>
<dbReference type="InterPro" id="IPR013083">
    <property type="entry name" value="Znf_RING/FYVE/PHD"/>
</dbReference>